<dbReference type="InterPro" id="IPR006379">
    <property type="entry name" value="HAD-SF_hydro_IIB"/>
</dbReference>
<sequence>MQIYDNDGNEANHKKILVFDLDGTIVYNGTNIEPMILEFLLSIQDSYEIIFASARPIRDMLPLLIDFQKNQLIGGNGSMIRKDNNISLVARIPEKAMITILHLIHKLDLDYIVDYSWDYSARIRDINNAILEKLDSGRLAENVNLAPSNVSKVILFNISRGMVANFEEMDCINVLYHEHVHELVITSKGVDKYSALTLLIDRKPYYAFGNDKNDIALLNNSEKGYAIEYSFNHSGNVQDITKNQMIDSLSKLDIFK</sequence>
<dbReference type="Pfam" id="PF08282">
    <property type="entry name" value="Hydrolase_3"/>
    <property type="match status" value="1"/>
</dbReference>
<dbReference type="OrthoDB" id="1650327at2"/>
<dbReference type="AlphaFoldDB" id="A0A4V0H4H6"/>
<reference evidence="1 2" key="1">
    <citation type="submission" date="2019-05" db="EMBL/GenBank/DDBJ databases">
        <authorList>
            <consortium name="Pathogen Informatics"/>
        </authorList>
    </citation>
    <scope>NUCLEOTIDE SEQUENCE [LARGE SCALE GENOMIC DNA]</scope>
    <source>
        <strain evidence="1 2">NCTC10924</strain>
    </source>
</reference>
<evidence type="ECO:0000313" key="1">
    <source>
        <dbReference type="EMBL" id="VTT41719.1"/>
    </source>
</evidence>
<dbReference type="EMBL" id="LR594052">
    <property type="protein sequence ID" value="VTT41719.1"/>
    <property type="molecule type" value="Genomic_DNA"/>
</dbReference>
<dbReference type="SUPFAM" id="SSF56784">
    <property type="entry name" value="HAD-like"/>
    <property type="match status" value="1"/>
</dbReference>
<protein>
    <submittedName>
        <fullName evidence="1">HAD-superfamily hydrolase</fullName>
    </submittedName>
</protein>
<dbReference type="GO" id="GO:0000287">
    <property type="term" value="F:magnesium ion binding"/>
    <property type="evidence" value="ECO:0007669"/>
    <property type="project" value="TreeGrafter"/>
</dbReference>
<proteinExistence type="predicted"/>
<dbReference type="InterPro" id="IPR023214">
    <property type="entry name" value="HAD_sf"/>
</dbReference>
<gene>
    <name evidence="1" type="ORF">NCTC10924_00293</name>
</gene>
<organism evidence="1 2">
    <name type="scientific">Streptococcus porcinus</name>
    <dbReference type="NCBI Taxonomy" id="1340"/>
    <lineage>
        <taxon>Bacteria</taxon>
        <taxon>Bacillati</taxon>
        <taxon>Bacillota</taxon>
        <taxon>Bacilli</taxon>
        <taxon>Lactobacillales</taxon>
        <taxon>Streptococcaceae</taxon>
        <taxon>Streptococcus</taxon>
    </lineage>
</organism>
<dbReference type="PANTHER" id="PTHR10000">
    <property type="entry name" value="PHOSPHOSERINE PHOSPHATASE"/>
    <property type="match status" value="1"/>
</dbReference>
<dbReference type="RefSeq" id="WP_093959186.1">
    <property type="nucleotide sequence ID" value="NZ_CP070236.1"/>
</dbReference>
<name>A0A4V0H4H6_STRPO</name>
<dbReference type="PANTHER" id="PTHR10000:SF53">
    <property type="entry name" value="5-AMINO-6-(5-PHOSPHO-D-RIBITYLAMINO)URACIL PHOSPHATASE YBJI-RELATED"/>
    <property type="match status" value="1"/>
</dbReference>
<accession>A0A4V0H4H6</accession>
<evidence type="ECO:0000313" key="2">
    <source>
        <dbReference type="Proteomes" id="UP000306241"/>
    </source>
</evidence>
<keyword evidence="1" id="KW-0378">Hydrolase</keyword>
<dbReference type="Gene3D" id="3.30.1240.10">
    <property type="match status" value="1"/>
</dbReference>
<dbReference type="GO" id="GO:0016791">
    <property type="term" value="F:phosphatase activity"/>
    <property type="evidence" value="ECO:0007669"/>
    <property type="project" value="TreeGrafter"/>
</dbReference>
<dbReference type="Proteomes" id="UP000306241">
    <property type="component" value="Chromosome"/>
</dbReference>
<dbReference type="GO" id="GO:0005829">
    <property type="term" value="C:cytosol"/>
    <property type="evidence" value="ECO:0007669"/>
    <property type="project" value="TreeGrafter"/>
</dbReference>
<dbReference type="NCBIfam" id="TIGR01484">
    <property type="entry name" value="HAD-SF-IIB"/>
    <property type="match status" value="1"/>
</dbReference>
<dbReference type="InterPro" id="IPR036412">
    <property type="entry name" value="HAD-like_sf"/>
</dbReference>
<dbReference type="Gene3D" id="3.40.50.1000">
    <property type="entry name" value="HAD superfamily/HAD-like"/>
    <property type="match status" value="1"/>
</dbReference>